<dbReference type="Proteomes" id="UP000528286">
    <property type="component" value="Unassembled WGS sequence"/>
</dbReference>
<dbReference type="PRINTS" id="PR00080">
    <property type="entry name" value="SDRFAMILY"/>
</dbReference>
<organism evidence="3 4">
    <name type="scientific">Gellertiella hungarica</name>
    <dbReference type="NCBI Taxonomy" id="1572859"/>
    <lineage>
        <taxon>Bacteria</taxon>
        <taxon>Pseudomonadati</taxon>
        <taxon>Pseudomonadota</taxon>
        <taxon>Alphaproteobacteria</taxon>
        <taxon>Hyphomicrobiales</taxon>
        <taxon>Rhizobiaceae</taxon>
        <taxon>Gellertiella</taxon>
    </lineage>
</organism>
<dbReference type="InterPro" id="IPR020904">
    <property type="entry name" value="Sc_DH/Rdtase_CS"/>
</dbReference>
<protein>
    <submittedName>
        <fullName evidence="3">3-oxoacyl-[acyl-carrier protein] reductase</fullName>
        <ecNumber evidence="3">1.1.1.100</ecNumber>
    </submittedName>
</protein>
<dbReference type="Gene3D" id="3.40.50.720">
    <property type="entry name" value="NAD(P)-binding Rossmann-like Domain"/>
    <property type="match status" value="1"/>
</dbReference>
<dbReference type="FunFam" id="3.40.50.720:FF:000084">
    <property type="entry name" value="Short-chain dehydrogenase reductase"/>
    <property type="match status" value="1"/>
</dbReference>
<dbReference type="EC" id="1.1.1.100" evidence="3"/>
<evidence type="ECO:0000256" key="1">
    <source>
        <dbReference type="ARBA" id="ARBA00006484"/>
    </source>
</evidence>
<dbReference type="InterPro" id="IPR036291">
    <property type="entry name" value="NAD(P)-bd_dom_sf"/>
</dbReference>
<comment type="similarity">
    <text evidence="1">Belongs to the short-chain dehydrogenases/reductases (SDR) family.</text>
</comment>
<dbReference type="Pfam" id="PF13561">
    <property type="entry name" value="adh_short_C2"/>
    <property type="match status" value="1"/>
</dbReference>
<accession>A0A7W6J9E8</accession>
<dbReference type="GO" id="GO:0032787">
    <property type="term" value="P:monocarboxylic acid metabolic process"/>
    <property type="evidence" value="ECO:0007669"/>
    <property type="project" value="UniProtKB-ARBA"/>
</dbReference>
<dbReference type="RefSeq" id="WP_246365773.1">
    <property type="nucleotide sequence ID" value="NZ_JACIEZ010000009.1"/>
</dbReference>
<reference evidence="3 4" key="1">
    <citation type="submission" date="2020-08" db="EMBL/GenBank/DDBJ databases">
        <title>Genomic Encyclopedia of Type Strains, Phase IV (KMG-IV): sequencing the most valuable type-strain genomes for metagenomic binning, comparative biology and taxonomic classification.</title>
        <authorList>
            <person name="Goeker M."/>
        </authorList>
    </citation>
    <scope>NUCLEOTIDE SEQUENCE [LARGE SCALE GENOMIC DNA]</scope>
    <source>
        <strain evidence="3 4">DSM 29853</strain>
    </source>
</reference>
<evidence type="ECO:0000313" key="4">
    <source>
        <dbReference type="Proteomes" id="UP000528286"/>
    </source>
</evidence>
<dbReference type="PROSITE" id="PS00061">
    <property type="entry name" value="ADH_SHORT"/>
    <property type="match status" value="1"/>
</dbReference>
<dbReference type="PRINTS" id="PR00081">
    <property type="entry name" value="GDHRDH"/>
</dbReference>
<evidence type="ECO:0000256" key="2">
    <source>
        <dbReference type="ARBA" id="ARBA00023002"/>
    </source>
</evidence>
<dbReference type="InterPro" id="IPR002347">
    <property type="entry name" value="SDR_fam"/>
</dbReference>
<dbReference type="AlphaFoldDB" id="A0A7W6J9E8"/>
<dbReference type="SUPFAM" id="SSF51735">
    <property type="entry name" value="NAD(P)-binding Rossmann-fold domains"/>
    <property type="match status" value="1"/>
</dbReference>
<sequence>MGMHRLFDLSGKVALVTGAGSESGIGFATARLLGELGARLAITATGPRIEERAAALRAEGIEAIALRGDLTDRGAVGAIVAATETALGPIGILVNNAGMAMEGASLESTAFDRLAPDTWDRLIERNLTTCFNMTRAVIPGMAERGHGRIVHVASVTGPLVSMPGEAAYSAAKAAITGMSRSIALDVGARGITINSVAPGWVETASQTAVEARAGRATPLGRSASPEEIAAAIAFLASPGASYITGQVLVVDGGNCLQEIKG</sequence>
<comment type="caution">
    <text evidence="3">The sequence shown here is derived from an EMBL/GenBank/DDBJ whole genome shotgun (WGS) entry which is preliminary data.</text>
</comment>
<dbReference type="PANTHER" id="PTHR42879:SF2">
    <property type="entry name" value="3-OXOACYL-[ACYL-CARRIER-PROTEIN] REDUCTASE FABG"/>
    <property type="match status" value="1"/>
</dbReference>
<evidence type="ECO:0000313" key="3">
    <source>
        <dbReference type="EMBL" id="MBB4066362.1"/>
    </source>
</evidence>
<name>A0A7W6J9E8_9HYPH</name>
<proteinExistence type="inferred from homology"/>
<keyword evidence="2 3" id="KW-0560">Oxidoreductase</keyword>
<dbReference type="InterPro" id="IPR050259">
    <property type="entry name" value="SDR"/>
</dbReference>
<keyword evidence="4" id="KW-1185">Reference proteome</keyword>
<dbReference type="EMBL" id="JACIEZ010000009">
    <property type="protein sequence ID" value="MBB4066362.1"/>
    <property type="molecule type" value="Genomic_DNA"/>
</dbReference>
<dbReference type="PANTHER" id="PTHR42879">
    <property type="entry name" value="3-OXOACYL-(ACYL-CARRIER-PROTEIN) REDUCTASE"/>
    <property type="match status" value="1"/>
</dbReference>
<dbReference type="GO" id="GO:0004316">
    <property type="term" value="F:3-oxoacyl-[acyl-carrier-protein] reductase (NADPH) activity"/>
    <property type="evidence" value="ECO:0007669"/>
    <property type="project" value="UniProtKB-EC"/>
</dbReference>
<gene>
    <name evidence="3" type="ORF">GGR23_003577</name>
</gene>